<dbReference type="GO" id="GO:0005765">
    <property type="term" value="C:lysosomal membrane"/>
    <property type="evidence" value="ECO:0007669"/>
    <property type="project" value="TreeGrafter"/>
</dbReference>
<evidence type="ECO:0000313" key="26">
    <source>
        <dbReference type="EMBL" id="EDW49707.1"/>
    </source>
</evidence>
<evidence type="ECO:0000256" key="14">
    <source>
        <dbReference type="ARBA" id="ARBA00023329"/>
    </source>
</evidence>
<evidence type="ECO:0000256" key="5">
    <source>
        <dbReference type="ARBA" id="ARBA00009644"/>
    </source>
</evidence>
<evidence type="ECO:0000259" key="24">
    <source>
        <dbReference type="Pfam" id="PF01299"/>
    </source>
</evidence>
<keyword evidence="8" id="KW-0967">Endosome</keyword>
<feature type="compositionally biased region" description="Low complexity" evidence="21">
    <location>
        <begin position="48"/>
        <end position="88"/>
    </location>
</feature>
<dbReference type="GO" id="GO:0031902">
    <property type="term" value="C:late endosome membrane"/>
    <property type="evidence" value="ECO:0007669"/>
    <property type="project" value="TreeGrafter"/>
</dbReference>
<evidence type="ECO:0000256" key="12">
    <source>
        <dbReference type="ARBA" id="ARBA00023180"/>
    </source>
</evidence>
<keyword evidence="7 23" id="KW-0732">Signal</keyword>
<dbReference type="PANTHER" id="PTHR11506:SF35">
    <property type="entry name" value="LYSOSOME-ASSOCIATED MEMBRANE GLYCOPROTEIN 5"/>
    <property type="match status" value="1"/>
</dbReference>
<comment type="subcellular location">
    <subcellularLocation>
        <location evidence="4">Cell projection</location>
        <location evidence="4">Dendrite</location>
    </subcellularLocation>
    <subcellularLocation>
        <location evidence="17">Cell projection</location>
        <location evidence="17">Growth cone membrane</location>
        <topology evidence="17">Single-pass type I membrane protein</topology>
    </subcellularLocation>
    <subcellularLocation>
        <location evidence="15">Cytoplasmic vesicle</location>
        <location evidence="15">Secretory vesicle</location>
        <location evidence="15">Synaptic vesicle membrane</location>
        <topology evidence="15">Single-pass type I membrane protein</topology>
    </subcellularLocation>
    <subcellularLocation>
        <location evidence="2">Early endosome membrane</location>
        <topology evidence="2">Single-pass type I membrane protein</topology>
    </subcellularLocation>
    <subcellularLocation>
        <location evidence="1">Endoplasmic reticulum-Golgi intermediate compartment membrane</location>
        <topology evidence="1">Single-pass type I membrane protein</topology>
    </subcellularLocation>
    <subcellularLocation>
        <location evidence="20">Membrane</location>
        <topology evidence="20">Single-pass type I membrane protein</topology>
    </subcellularLocation>
    <subcellularLocation>
        <location evidence="3">Recycling endosome</location>
    </subcellularLocation>
</comment>
<sequence length="390" mass="42991">MFANKLLTCSALLIMLLLLSNTVFSQKLISLPRVGINVSDFFLEQANSLTSSPSTSSTTTEKPITTRSTSTITPTRSTTPSTESPTTTAPVISTTPAPQTYPQPSVGAWNTSCIMLQMAAQLNFTYEAREGNFTTGLYNIPSNASVEDAECESHTTQFIHLIWGPETSKQSLLMYFDKINDTTVLSSIQIHLTLLSEDFPDAKEGNFTTGLYNIPSNASVEDAECESHTTQFIHLIWGPETSKQSLLMYFDKINDTTVLSSIQIHLTLLSEDFPDAKENQTVQLITRSSGEFKTPDKMSYHCTRVQKMNMTETLDAEPLIGWISVRHVQVEAFRRANDTGFSVGHDCDSSETSDVVPIAVGIALAALILVVLVSYLCARRRSTSRGYMSF</sequence>
<keyword evidence="27" id="KW-1185">Reference proteome</keyword>
<evidence type="ECO:0000256" key="15">
    <source>
        <dbReference type="ARBA" id="ARBA00029428"/>
    </source>
</evidence>
<evidence type="ECO:0000256" key="8">
    <source>
        <dbReference type="ARBA" id="ARBA00022753"/>
    </source>
</evidence>
<dbReference type="InterPro" id="IPR002000">
    <property type="entry name" value="Lysosome-assoc_membr_glycop"/>
</dbReference>
<evidence type="ECO:0000256" key="19">
    <source>
        <dbReference type="ARBA" id="ARBA00076257"/>
    </source>
</evidence>
<dbReference type="GO" id="GO:0072594">
    <property type="term" value="P:establishment of protein localization to organelle"/>
    <property type="evidence" value="ECO:0007669"/>
    <property type="project" value="TreeGrafter"/>
</dbReference>
<evidence type="ECO:0000256" key="17">
    <source>
        <dbReference type="ARBA" id="ARBA00060492"/>
    </source>
</evidence>
<keyword evidence="11 20" id="KW-0472">Membrane</keyword>
<evidence type="ECO:0000256" key="7">
    <source>
        <dbReference type="ARBA" id="ARBA00022729"/>
    </source>
</evidence>
<feature type="chain" id="PRO_5002810732" description="Lysosome-associated membrane glycoprotein 5" evidence="23">
    <location>
        <begin position="26"/>
        <end position="390"/>
    </location>
</feature>
<dbReference type="GO" id="GO:0005886">
    <property type="term" value="C:plasma membrane"/>
    <property type="evidence" value="ECO:0007669"/>
    <property type="project" value="UniProtKB-SubCell"/>
</dbReference>
<keyword evidence="13" id="KW-0966">Cell projection</keyword>
<reference evidence="26 27" key="1">
    <citation type="journal article" date="2007" name="Nature">
        <title>Evolution of genes and genomes on the Drosophila phylogeny.</title>
        <authorList>
            <consortium name="Drosophila 12 Genomes Consortium"/>
            <person name="Clark A.G."/>
            <person name="Eisen M.B."/>
            <person name="Smith D.R."/>
            <person name="Bergman C.M."/>
            <person name="Oliver B."/>
            <person name="Markow T.A."/>
            <person name="Kaufman T.C."/>
            <person name="Kellis M."/>
            <person name="Gelbart W."/>
            <person name="Iyer V.N."/>
            <person name="Pollard D.A."/>
            <person name="Sackton T.B."/>
            <person name="Larracuente A.M."/>
            <person name="Singh N.D."/>
            <person name="Abad J.P."/>
            <person name="Abt D.N."/>
            <person name="Adryan B."/>
            <person name="Aguade M."/>
            <person name="Akashi H."/>
            <person name="Anderson W.W."/>
            <person name="Aquadro C.F."/>
            <person name="Ardell D.H."/>
            <person name="Arguello R."/>
            <person name="Artieri C.G."/>
            <person name="Barbash D.A."/>
            <person name="Barker D."/>
            <person name="Barsanti P."/>
            <person name="Batterham P."/>
            <person name="Batzoglou S."/>
            <person name="Begun D."/>
            <person name="Bhutkar A."/>
            <person name="Blanco E."/>
            <person name="Bosak S.A."/>
            <person name="Bradley R.K."/>
            <person name="Brand A.D."/>
            <person name="Brent M.R."/>
            <person name="Brooks A.N."/>
            <person name="Brown R.H."/>
            <person name="Butlin R.K."/>
            <person name="Caggese C."/>
            <person name="Calvi B.R."/>
            <person name="Bernardo de Carvalho A."/>
            <person name="Caspi A."/>
            <person name="Castrezana S."/>
            <person name="Celniker S.E."/>
            <person name="Chang J.L."/>
            <person name="Chapple C."/>
            <person name="Chatterji S."/>
            <person name="Chinwalla A."/>
            <person name="Civetta A."/>
            <person name="Clifton S.W."/>
            <person name="Comeron J.M."/>
            <person name="Costello J.C."/>
            <person name="Coyne J.A."/>
            <person name="Daub J."/>
            <person name="David R.G."/>
            <person name="Delcher A.L."/>
            <person name="Delehaunty K."/>
            <person name="Do C.B."/>
            <person name="Ebling H."/>
            <person name="Edwards K."/>
            <person name="Eickbush T."/>
            <person name="Evans J.D."/>
            <person name="Filipski A."/>
            <person name="Findeiss S."/>
            <person name="Freyhult E."/>
            <person name="Fulton L."/>
            <person name="Fulton R."/>
            <person name="Garcia A.C."/>
            <person name="Gardiner A."/>
            <person name="Garfield D.A."/>
            <person name="Garvin B.E."/>
            <person name="Gibson G."/>
            <person name="Gilbert D."/>
            <person name="Gnerre S."/>
            <person name="Godfrey J."/>
            <person name="Good R."/>
            <person name="Gotea V."/>
            <person name="Gravely B."/>
            <person name="Greenberg A.J."/>
            <person name="Griffiths-Jones S."/>
            <person name="Gross S."/>
            <person name="Guigo R."/>
            <person name="Gustafson E.A."/>
            <person name="Haerty W."/>
            <person name="Hahn M.W."/>
            <person name="Halligan D.L."/>
            <person name="Halpern A.L."/>
            <person name="Halter G.M."/>
            <person name="Han M.V."/>
            <person name="Heger A."/>
            <person name="Hillier L."/>
            <person name="Hinrichs A.S."/>
            <person name="Holmes I."/>
            <person name="Hoskins R.A."/>
            <person name="Hubisz M.J."/>
            <person name="Hultmark D."/>
            <person name="Huntley M.A."/>
            <person name="Jaffe D.B."/>
            <person name="Jagadeeshan S."/>
            <person name="Jeck W.R."/>
            <person name="Johnson J."/>
            <person name="Jones C.D."/>
            <person name="Jordan W.C."/>
            <person name="Karpen G.H."/>
            <person name="Kataoka E."/>
            <person name="Keightley P.D."/>
            <person name="Kheradpour P."/>
            <person name="Kirkness E.F."/>
            <person name="Koerich L.B."/>
            <person name="Kristiansen K."/>
            <person name="Kudrna D."/>
            <person name="Kulathinal R.J."/>
            <person name="Kumar S."/>
            <person name="Kwok R."/>
            <person name="Lander E."/>
            <person name="Langley C.H."/>
            <person name="Lapoint R."/>
            <person name="Lazzaro B.P."/>
            <person name="Lee S.J."/>
            <person name="Levesque L."/>
            <person name="Li R."/>
            <person name="Lin C.F."/>
            <person name="Lin M.F."/>
            <person name="Lindblad-Toh K."/>
            <person name="Llopart A."/>
            <person name="Long M."/>
            <person name="Low L."/>
            <person name="Lozovsky E."/>
            <person name="Lu J."/>
            <person name="Luo M."/>
            <person name="Machado C.A."/>
            <person name="Makalowski W."/>
            <person name="Marzo M."/>
            <person name="Matsuda M."/>
            <person name="Matzkin L."/>
            <person name="McAllister B."/>
            <person name="McBride C.S."/>
            <person name="McKernan B."/>
            <person name="McKernan K."/>
            <person name="Mendez-Lago M."/>
            <person name="Minx P."/>
            <person name="Mollenhauer M.U."/>
            <person name="Montooth K."/>
            <person name="Mount S.M."/>
            <person name="Mu X."/>
            <person name="Myers E."/>
            <person name="Negre B."/>
            <person name="Newfeld S."/>
            <person name="Nielsen R."/>
            <person name="Noor M.A."/>
            <person name="O'Grady P."/>
            <person name="Pachter L."/>
            <person name="Papaceit M."/>
            <person name="Parisi M.J."/>
            <person name="Parisi M."/>
            <person name="Parts L."/>
            <person name="Pedersen J.S."/>
            <person name="Pesole G."/>
            <person name="Phillippy A.M."/>
            <person name="Ponting C.P."/>
            <person name="Pop M."/>
            <person name="Porcelli D."/>
            <person name="Powell J.R."/>
            <person name="Prohaska S."/>
            <person name="Pruitt K."/>
            <person name="Puig M."/>
            <person name="Quesneville H."/>
            <person name="Ram K.R."/>
            <person name="Rand D."/>
            <person name="Rasmussen M.D."/>
            <person name="Reed L.K."/>
            <person name="Reenan R."/>
            <person name="Reily A."/>
            <person name="Remington K.A."/>
            <person name="Rieger T.T."/>
            <person name="Ritchie M.G."/>
            <person name="Robin C."/>
            <person name="Rogers Y.H."/>
            <person name="Rohde C."/>
            <person name="Rozas J."/>
            <person name="Rubenfield M.J."/>
            <person name="Ruiz A."/>
            <person name="Russo S."/>
            <person name="Salzberg S.L."/>
            <person name="Sanchez-Gracia A."/>
            <person name="Saranga D.J."/>
            <person name="Sato H."/>
            <person name="Schaeffer S.W."/>
            <person name="Schatz M.C."/>
            <person name="Schlenke T."/>
            <person name="Schwartz R."/>
            <person name="Segarra C."/>
            <person name="Singh R.S."/>
            <person name="Sirot L."/>
            <person name="Sirota M."/>
            <person name="Sisneros N.B."/>
            <person name="Smith C.D."/>
            <person name="Smith T.F."/>
            <person name="Spieth J."/>
            <person name="Stage D.E."/>
            <person name="Stark A."/>
            <person name="Stephan W."/>
            <person name="Strausberg R.L."/>
            <person name="Strempel S."/>
            <person name="Sturgill D."/>
            <person name="Sutton G."/>
            <person name="Sutton G.G."/>
            <person name="Tao W."/>
            <person name="Teichmann S."/>
            <person name="Tobari Y.N."/>
            <person name="Tomimura Y."/>
            <person name="Tsolas J.M."/>
            <person name="Valente V.L."/>
            <person name="Venter E."/>
            <person name="Venter J.C."/>
            <person name="Vicario S."/>
            <person name="Vieira F.G."/>
            <person name="Vilella A.J."/>
            <person name="Villasante A."/>
            <person name="Walenz B."/>
            <person name="Wang J."/>
            <person name="Wasserman M."/>
            <person name="Watts T."/>
            <person name="Wilson D."/>
            <person name="Wilson R.K."/>
            <person name="Wing R.A."/>
            <person name="Wolfner M.F."/>
            <person name="Wong A."/>
            <person name="Wong G.K."/>
            <person name="Wu C.I."/>
            <person name="Wu G."/>
            <person name="Yamamoto D."/>
            <person name="Yang H.P."/>
            <person name="Yang S.P."/>
            <person name="Yorke J.A."/>
            <person name="Yoshida K."/>
            <person name="Zdobnov E."/>
            <person name="Zhang P."/>
            <person name="Zhang Y."/>
            <person name="Zimin A.V."/>
            <person name="Baldwin J."/>
            <person name="Abdouelleil A."/>
            <person name="Abdulkadir J."/>
            <person name="Abebe A."/>
            <person name="Abera B."/>
            <person name="Abreu J."/>
            <person name="Acer S.C."/>
            <person name="Aftuck L."/>
            <person name="Alexander A."/>
            <person name="An P."/>
            <person name="Anderson E."/>
            <person name="Anderson S."/>
            <person name="Arachi H."/>
            <person name="Azer M."/>
            <person name="Bachantsang P."/>
            <person name="Barry A."/>
            <person name="Bayul T."/>
            <person name="Berlin A."/>
            <person name="Bessette D."/>
            <person name="Bloom T."/>
            <person name="Blye J."/>
            <person name="Boguslavskiy L."/>
            <person name="Bonnet C."/>
            <person name="Boukhgalter B."/>
            <person name="Bourzgui I."/>
            <person name="Brown A."/>
            <person name="Cahill P."/>
            <person name="Channer S."/>
            <person name="Cheshatsang Y."/>
            <person name="Chuda L."/>
            <person name="Citroen M."/>
            <person name="Collymore A."/>
            <person name="Cooke P."/>
            <person name="Costello M."/>
            <person name="D'Aco K."/>
            <person name="Daza R."/>
            <person name="De Haan G."/>
            <person name="DeGray S."/>
            <person name="DeMaso C."/>
            <person name="Dhargay N."/>
            <person name="Dooley K."/>
            <person name="Dooley E."/>
            <person name="Doricent M."/>
            <person name="Dorje P."/>
            <person name="Dorjee K."/>
            <person name="Dupes A."/>
            <person name="Elong R."/>
            <person name="Falk J."/>
            <person name="Farina A."/>
            <person name="Faro S."/>
            <person name="Ferguson D."/>
            <person name="Fisher S."/>
            <person name="Foley C.D."/>
            <person name="Franke A."/>
            <person name="Friedrich D."/>
            <person name="Gadbois L."/>
            <person name="Gearin G."/>
            <person name="Gearin C.R."/>
            <person name="Giannoukos G."/>
            <person name="Goode T."/>
            <person name="Graham J."/>
            <person name="Grandbois E."/>
            <person name="Grewal S."/>
            <person name="Gyaltsen K."/>
            <person name="Hafez N."/>
            <person name="Hagos B."/>
            <person name="Hall J."/>
            <person name="Henson C."/>
            <person name="Hollinger A."/>
            <person name="Honan T."/>
            <person name="Huard M.D."/>
            <person name="Hughes L."/>
            <person name="Hurhula B."/>
            <person name="Husby M.E."/>
            <person name="Kamat A."/>
            <person name="Kanga B."/>
            <person name="Kashin S."/>
            <person name="Khazanovich D."/>
            <person name="Kisner P."/>
            <person name="Lance K."/>
            <person name="Lara M."/>
            <person name="Lee W."/>
            <person name="Lennon N."/>
            <person name="Letendre F."/>
            <person name="LeVine R."/>
            <person name="Lipovsky A."/>
            <person name="Liu X."/>
            <person name="Liu J."/>
            <person name="Liu S."/>
            <person name="Lokyitsang T."/>
            <person name="Lokyitsang Y."/>
            <person name="Lubonja R."/>
            <person name="Lui A."/>
            <person name="MacDonald P."/>
            <person name="Magnisalis V."/>
            <person name="Maru K."/>
            <person name="Matthews C."/>
            <person name="McCusker W."/>
            <person name="McDonough S."/>
            <person name="Mehta T."/>
            <person name="Meldrim J."/>
            <person name="Meneus L."/>
            <person name="Mihai O."/>
            <person name="Mihalev A."/>
            <person name="Mihova T."/>
            <person name="Mittelman R."/>
            <person name="Mlenga V."/>
            <person name="Montmayeur A."/>
            <person name="Mulrain L."/>
            <person name="Navidi A."/>
            <person name="Naylor J."/>
            <person name="Negash T."/>
            <person name="Nguyen T."/>
            <person name="Nguyen N."/>
            <person name="Nicol R."/>
            <person name="Norbu C."/>
            <person name="Norbu N."/>
            <person name="Novod N."/>
            <person name="O'Neill B."/>
            <person name="Osman S."/>
            <person name="Markiewicz E."/>
            <person name="Oyono O.L."/>
            <person name="Patti C."/>
            <person name="Phunkhang P."/>
            <person name="Pierre F."/>
            <person name="Priest M."/>
            <person name="Raghuraman S."/>
            <person name="Rege F."/>
            <person name="Reyes R."/>
            <person name="Rise C."/>
            <person name="Rogov P."/>
            <person name="Ross K."/>
            <person name="Ryan E."/>
            <person name="Settipalli S."/>
            <person name="Shea T."/>
            <person name="Sherpa N."/>
            <person name="Shi L."/>
            <person name="Shih D."/>
            <person name="Sparrow T."/>
            <person name="Spaulding J."/>
            <person name="Stalker J."/>
            <person name="Stange-Thomann N."/>
            <person name="Stavropoulos S."/>
            <person name="Stone C."/>
            <person name="Strader C."/>
            <person name="Tesfaye S."/>
            <person name="Thomson T."/>
            <person name="Thoulutsang Y."/>
            <person name="Thoulutsang D."/>
            <person name="Topham K."/>
            <person name="Topping I."/>
            <person name="Tsamla T."/>
            <person name="Vassiliev H."/>
            <person name="Vo A."/>
            <person name="Wangchuk T."/>
            <person name="Wangdi T."/>
            <person name="Weiand M."/>
            <person name="Wilkinson J."/>
            <person name="Wilson A."/>
            <person name="Yadav S."/>
            <person name="Young G."/>
            <person name="Yu Q."/>
            <person name="Zembek L."/>
            <person name="Zhong D."/>
            <person name="Zimmer A."/>
            <person name="Zwirko Z."/>
            <person name="Jaffe D.B."/>
            <person name="Alvarez P."/>
            <person name="Brockman W."/>
            <person name="Butler J."/>
            <person name="Chin C."/>
            <person name="Gnerre S."/>
            <person name="Grabherr M."/>
            <person name="Kleber M."/>
            <person name="Mauceli E."/>
            <person name="MacCallum I."/>
        </authorList>
    </citation>
    <scope>NUCLEOTIDE SEQUENCE [LARGE SCALE GENOMIC DNA]</scope>
    <source>
        <strain evidence="27">Rob3c / Tucson 14021-0248.25</strain>
    </source>
</reference>
<evidence type="ECO:0000256" key="2">
    <source>
        <dbReference type="ARBA" id="ARBA00004158"/>
    </source>
</evidence>
<dbReference type="Proteomes" id="UP000001292">
    <property type="component" value="Unassembled WGS sequence"/>
</dbReference>
<evidence type="ECO:0000256" key="18">
    <source>
        <dbReference type="ARBA" id="ARBA00074379"/>
    </source>
</evidence>
<dbReference type="EMBL" id="CH480843">
    <property type="protein sequence ID" value="EDW49707.1"/>
    <property type="molecule type" value="Genomic_DNA"/>
</dbReference>
<comment type="function">
    <text evidence="16">Plays a role in short-term synaptic plasticity in a subset of GABAergic neurons in the brain.</text>
</comment>
<feature type="disulfide bond" evidence="20">
    <location>
        <begin position="113"/>
        <end position="151"/>
    </location>
</feature>
<organism evidence="27">
    <name type="scientific">Drosophila sechellia</name>
    <name type="common">Fruit fly</name>
    <dbReference type="NCBI Taxonomy" id="7238"/>
    <lineage>
        <taxon>Eukaryota</taxon>
        <taxon>Metazoa</taxon>
        <taxon>Ecdysozoa</taxon>
        <taxon>Arthropoda</taxon>
        <taxon>Hexapoda</taxon>
        <taxon>Insecta</taxon>
        <taxon>Pterygota</taxon>
        <taxon>Neoptera</taxon>
        <taxon>Endopterygota</taxon>
        <taxon>Diptera</taxon>
        <taxon>Brachycera</taxon>
        <taxon>Muscomorpha</taxon>
        <taxon>Ephydroidea</taxon>
        <taxon>Drosophilidae</taxon>
        <taxon>Drosophila</taxon>
        <taxon>Sophophora</taxon>
    </lineage>
</organism>
<feature type="compositionally biased region" description="Polar residues" evidence="21">
    <location>
        <begin position="89"/>
        <end position="100"/>
    </location>
</feature>
<feature type="domain" description="Lysosome-associated membrane glycoprotein 2-like luminal" evidence="24">
    <location>
        <begin position="108"/>
        <end position="196"/>
    </location>
</feature>
<feature type="domain" description="Lysosome-associated membrane glycoprotein 2-like transmembrane" evidence="25">
    <location>
        <begin position="356"/>
        <end position="383"/>
    </location>
</feature>
<evidence type="ECO:0000256" key="20">
    <source>
        <dbReference type="PROSITE-ProRule" id="PRU00740"/>
    </source>
</evidence>
<evidence type="ECO:0000256" key="13">
    <source>
        <dbReference type="ARBA" id="ARBA00023273"/>
    </source>
</evidence>
<keyword evidence="20" id="KW-1015">Disulfide bond</keyword>
<evidence type="ECO:0000256" key="1">
    <source>
        <dbReference type="ARBA" id="ARBA00004151"/>
    </source>
</evidence>
<evidence type="ECO:0000256" key="3">
    <source>
        <dbReference type="ARBA" id="ARBA00004172"/>
    </source>
</evidence>
<evidence type="ECO:0000256" key="16">
    <source>
        <dbReference type="ARBA" id="ARBA00053950"/>
    </source>
</evidence>
<dbReference type="PROSITE" id="PS51407">
    <property type="entry name" value="LAMP_3"/>
    <property type="match status" value="1"/>
</dbReference>
<comment type="caution">
    <text evidence="20">Lacks conserved residue(s) required for the propagation of feature annotation.</text>
</comment>
<evidence type="ECO:0000259" key="25">
    <source>
        <dbReference type="Pfam" id="PF21222"/>
    </source>
</evidence>
<dbReference type="OMA" id="CIMLQMA"/>
<evidence type="ECO:0000256" key="21">
    <source>
        <dbReference type="SAM" id="MobiDB-lite"/>
    </source>
</evidence>
<dbReference type="Pfam" id="PF01299">
    <property type="entry name" value="Lamp2-like_luminal"/>
    <property type="match status" value="1"/>
</dbReference>
<feature type="transmembrane region" description="Helical" evidence="22">
    <location>
        <begin position="355"/>
        <end position="378"/>
    </location>
</feature>
<dbReference type="AlphaFoldDB" id="B4IIF7"/>
<evidence type="ECO:0000256" key="9">
    <source>
        <dbReference type="ARBA" id="ARBA00022989"/>
    </source>
</evidence>
<name>B4IIF7_DROSE</name>
<dbReference type="STRING" id="7238.B4IIF7"/>
<keyword evidence="10" id="KW-0770">Synapse</keyword>
<keyword evidence="12" id="KW-0325">Glycoprotein</keyword>
<keyword evidence="14" id="KW-0968">Cytoplasmic vesicle</keyword>
<evidence type="ECO:0000313" key="27">
    <source>
        <dbReference type="Proteomes" id="UP000001292"/>
    </source>
</evidence>
<proteinExistence type="inferred from homology"/>
<feature type="region of interest" description="Disordered" evidence="21">
    <location>
        <begin position="48"/>
        <end position="100"/>
    </location>
</feature>
<evidence type="ECO:0000256" key="10">
    <source>
        <dbReference type="ARBA" id="ARBA00023018"/>
    </source>
</evidence>
<dbReference type="PANTHER" id="PTHR11506">
    <property type="entry name" value="LYSOSOME-ASSOCIATED MEMBRANE GLYCOPROTEIN"/>
    <property type="match status" value="1"/>
</dbReference>
<dbReference type="HOGENOM" id="CLU_068123_0_0_1"/>
<evidence type="ECO:0000256" key="4">
    <source>
        <dbReference type="ARBA" id="ARBA00004279"/>
    </source>
</evidence>
<dbReference type="Gene3D" id="2.40.160.110">
    <property type="match status" value="2"/>
</dbReference>
<evidence type="ECO:0000256" key="23">
    <source>
        <dbReference type="SAM" id="SignalP"/>
    </source>
</evidence>
<dbReference type="Pfam" id="PF21222">
    <property type="entry name" value="Lamp2_2nd"/>
    <property type="match status" value="1"/>
</dbReference>
<evidence type="ECO:0000256" key="6">
    <source>
        <dbReference type="ARBA" id="ARBA00022692"/>
    </source>
</evidence>
<gene>
    <name evidence="26" type="primary">Dsec\GM16136</name>
    <name evidence="26" type="ORF">Dsec_GM16136</name>
</gene>
<comment type="similarity">
    <text evidence="5 20">Belongs to the LAMP family.</text>
</comment>
<accession>B4IIF7</accession>
<evidence type="ECO:0000256" key="22">
    <source>
        <dbReference type="SAM" id="Phobius"/>
    </source>
</evidence>
<keyword evidence="6 20" id="KW-0812">Transmembrane</keyword>
<dbReference type="KEGG" id="dse:6619342"/>
<feature type="signal peptide" evidence="23">
    <location>
        <begin position="1"/>
        <end position="25"/>
    </location>
</feature>
<dbReference type="InterPro" id="IPR048528">
    <property type="entry name" value="Lamp2-like_luminal"/>
</dbReference>
<dbReference type="PhylomeDB" id="B4IIF7"/>
<evidence type="ECO:0000256" key="11">
    <source>
        <dbReference type="ARBA" id="ARBA00023136"/>
    </source>
</evidence>
<dbReference type="InterPro" id="IPR048524">
    <property type="entry name" value="Lamp2-like_TM"/>
</dbReference>
<keyword evidence="9 22" id="KW-1133">Transmembrane helix</keyword>
<protein>
    <recommendedName>
        <fullName evidence="18">Lysosome-associated membrane glycoprotein 5</fullName>
    </recommendedName>
    <alternativeName>
        <fullName evidence="19">Lysosome-associated membrane protein 5</fullName>
    </alternativeName>
</protein>